<keyword evidence="4" id="KW-0641">Proline biosynthesis</keyword>
<keyword evidence="2 4" id="KW-0521">NADP</keyword>
<evidence type="ECO:0000256" key="5">
    <source>
        <dbReference type="NCBIfam" id="TIGR00112"/>
    </source>
</evidence>
<reference evidence="8" key="1">
    <citation type="submission" date="2023-04" db="EMBL/GenBank/DDBJ databases">
        <title>Sphingomonas sp. MAHUQ-71 isolated from rice field.</title>
        <authorList>
            <person name="Huq M.A."/>
        </authorList>
    </citation>
    <scope>NUCLEOTIDE SEQUENCE</scope>
    <source>
        <strain evidence="8">MAHUQ-71</strain>
    </source>
</reference>
<protein>
    <recommendedName>
        <fullName evidence="4 5">Pyrroline-5-carboxylate reductase</fullName>
        <shortName evidence="4">P5C reductase</shortName>
        <shortName evidence="4">P5CR</shortName>
        <ecNumber evidence="4 5">1.5.1.2</ecNumber>
    </recommendedName>
    <alternativeName>
        <fullName evidence="4">PCA reductase</fullName>
    </alternativeName>
</protein>
<dbReference type="PANTHER" id="PTHR11645:SF0">
    <property type="entry name" value="PYRROLINE-5-CARBOXYLATE REDUCTASE 3"/>
    <property type="match status" value="1"/>
</dbReference>
<evidence type="ECO:0000259" key="6">
    <source>
        <dbReference type="Pfam" id="PF03807"/>
    </source>
</evidence>
<keyword evidence="4" id="KW-0963">Cytoplasm</keyword>
<comment type="subcellular location">
    <subcellularLocation>
        <location evidence="4">Cytoplasm</location>
    </subcellularLocation>
</comment>
<dbReference type="NCBIfam" id="TIGR00112">
    <property type="entry name" value="proC"/>
    <property type="match status" value="1"/>
</dbReference>
<comment type="catalytic activity">
    <reaction evidence="4">
        <text>L-proline + NAD(+) = (S)-1-pyrroline-5-carboxylate + NADH + 2 H(+)</text>
        <dbReference type="Rhea" id="RHEA:14105"/>
        <dbReference type="ChEBI" id="CHEBI:15378"/>
        <dbReference type="ChEBI" id="CHEBI:17388"/>
        <dbReference type="ChEBI" id="CHEBI:57540"/>
        <dbReference type="ChEBI" id="CHEBI:57945"/>
        <dbReference type="ChEBI" id="CHEBI:60039"/>
        <dbReference type="EC" id="1.5.1.2"/>
    </reaction>
</comment>
<dbReference type="InterPro" id="IPR036291">
    <property type="entry name" value="NAD(P)-bd_dom_sf"/>
</dbReference>
<evidence type="ECO:0000313" key="9">
    <source>
        <dbReference type="Proteomes" id="UP001160625"/>
    </source>
</evidence>
<comment type="caution">
    <text evidence="8">The sequence shown here is derived from an EMBL/GenBank/DDBJ whole genome shotgun (WGS) entry which is preliminary data.</text>
</comment>
<dbReference type="EMBL" id="JARYGZ010000001">
    <property type="protein sequence ID" value="MDH7637315.1"/>
    <property type="molecule type" value="Genomic_DNA"/>
</dbReference>
<comment type="pathway">
    <text evidence="4">Amino-acid biosynthesis; L-proline biosynthesis; L-proline from L-glutamate 5-semialdehyde: step 1/1.</text>
</comment>
<evidence type="ECO:0000256" key="4">
    <source>
        <dbReference type="HAMAP-Rule" id="MF_01925"/>
    </source>
</evidence>
<comment type="function">
    <text evidence="4">Catalyzes the reduction of 1-pyrroline-5-carboxylate (PCA) to L-proline.</text>
</comment>
<evidence type="ECO:0000313" key="8">
    <source>
        <dbReference type="EMBL" id="MDH7637315.1"/>
    </source>
</evidence>
<dbReference type="Pfam" id="PF14748">
    <property type="entry name" value="P5CR_dimer"/>
    <property type="match status" value="1"/>
</dbReference>
<dbReference type="PANTHER" id="PTHR11645">
    <property type="entry name" value="PYRROLINE-5-CARBOXYLATE REDUCTASE"/>
    <property type="match status" value="1"/>
</dbReference>
<feature type="domain" description="Pyrroline-5-carboxylate reductase dimerisation" evidence="7">
    <location>
        <begin position="161"/>
        <end position="264"/>
    </location>
</feature>
<dbReference type="EC" id="1.5.1.2" evidence="4 5"/>
<dbReference type="InterPro" id="IPR029036">
    <property type="entry name" value="P5CR_dimer"/>
</dbReference>
<comment type="catalytic activity">
    <reaction evidence="4">
        <text>L-proline + NADP(+) = (S)-1-pyrroline-5-carboxylate + NADPH + 2 H(+)</text>
        <dbReference type="Rhea" id="RHEA:14109"/>
        <dbReference type="ChEBI" id="CHEBI:15378"/>
        <dbReference type="ChEBI" id="CHEBI:17388"/>
        <dbReference type="ChEBI" id="CHEBI:57783"/>
        <dbReference type="ChEBI" id="CHEBI:58349"/>
        <dbReference type="ChEBI" id="CHEBI:60039"/>
        <dbReference type="EC" id="1.5.1.2"/>
    </reaction>
</comment>
<dbReference type="InterPro" id="IPR008927">
    <property type="entry name" value="6-PGluconate_DH-like_C_sf"/>
</dbReference>
<dbReference type="HAMAP" id="MF_01925">
    <property type="entry name" value="P5C_reductase"/>
    <property type="match status" value="1"/>
</dbReference>
<dbReference type="InterPro" id="IPR000304">
    <property type="entry name" value="Pyrroline-COOH_reductase"/>
</dbReference>
<dbReference type="InterPro" id="IPR028939">
    <property type="entry name" value="P5C_Rdtase_cat_N"/>
</dbReference>
<keyword evidence="3 4" id="KW-0560">Oxidoreductase</keyword>
<organism evidence="8 9">
    <name type="scientific">Sphingomonas oryzagri</name>
    <dbReference type="NCBI Taxonomy" id="3042314"/>
    <lineage>
        <taxon>Bacteria</taxon>
        <taxon>Pseudomonadati</taxon>
        <taxon>Pseudomonadota</taxon>
        <taxon>Alphaproteobacteria</taxon>
        <taxon>Sphingomonadales</taxon>
        <taxon>Sphingomonadaceae</taxon>
        <taxon>Sphingomonas</taxon>
    </lineage>
</organism>
<evidence type="ECO:0000256" key="1">
    <source>
        <dbReference type="ARBA" id="ARBA00005525"/>
    </source>
</evidence>
<accession>A0ABT6MWA9</accession>
<gene>
    <name evidence="4 8" type="primary">proC</name>
    <name evidence="8" type="ORF">QGN17_01100</name>
</gene>
<proteinExistence type="inferred from homology"/>
<dbReference type="PIRSF" id="PIRSF000193">
    <property type="entry name" value="Pyrrol-5-carb_rd"/>
    <property type="match status" value="1"/>
</dbReference>
<dbReference type="RefSeq" id="WP_281042672.1">
    <property type="nucleotide sequence ID" value="NZ_JARYGZ010000001.1"/>
</dbReference>
<evidence type="ECO:0000259" key="7">
    <source>
        <dbReference type="Pfam" id="PF14748"/>
    </source>
</evidence>
<dbReference type="Gene3D" id="1.10.3730.10">
    <property type="entry name" value="ProC C-terminal domain-like"/>
    <property type="match status" value="1"/>
</dbReference>
<dbReference type="SUPFAM" id="SSF48179">
    <property type="entry name" value="6-phosphogluconate dehydrogenase C-terminal domain-like"/>
    <property type="match status" value="1"/>
</dbReference>
<evidence type="ECO:0000256" key="3">
    <source>
        <dbReference type="ARBA" id="ARBA00023002"/>
    </source>
</evidence>
<keyword evidence="4" id="KW-0028">Amino-acid biosynthesis</keyword>
<dbReference type="Gene3D" id="3.40.50.720">
    <property type="entry name" value="NAD(P)-binding Rossmann-like Domain"/>
    <property type="match status" value="1"/>
</dbReference>
<keyword evidence="9" id="KW-1185">Reference proteome</keyword>
<name>A0ABT6MWA9_9SPHN</name>
<dbReference type="Proteomes" id="UP001160625">
    <property type="component" value="Unassembled WGS sequence"/>
</dbReference>
<dbReference type="SUPFAM" id="SSF51735">
    <property type="entry name" value="NAD(P)-binding Rossmann-fold domains"/>
    <property type="match status" value="1"/>
</dbReference>
<feature type="domain" description="Pyrroline-5-carboxylate reductase catalytic N-terminal" evidence="6">
    <location>
        <begin position="10"/>
        <end position="95"/>
    </location>
</feature>
<dbReference type="GO" id="GO:0004735">
    <property type="term" value="F:pyrroline-5-carboxylate reductase activity"/>
    <property type="evidence" value="ECO:0007669"/>
    <property type="project" value="UniProtKB-EC"/>
</dbReference>
<comment type="similarity">
    <text evidence="1 4">Belongs to the pyrroline-5-carboxylate reductase family.</text>
</comment>
<dbReference type="Pfam" id="PF03807">
    <property type="entry name" value="F420_oxidored"/>
    <property type="match status" value="1"/>
</dbReference>
<sequence>MIAGDGPIWLVGAGNMGGAMLRGWLASGIDPARINVIRPSGTPIEGVTVLKAPPPDGEAPAVLVLAMKPQKLDEAVPALAPTTGEGTLIVSVLAGTEAPSLAKRFPNHRAIVRVMPNTPSAIGKGVMLLHAAAGADASAKAEAEALVRTLGITEWIDDEGLFGRASVLSGCGPAFLFRFVDALAKAGEAQGLSADQAARLALATVAGAAELAAGANETPARLADRVASPGGTTRAGLDVIDRDAALDRLMADVLAASARRSEEMAAAAR</sequence>
<evidence type="ECO:0000256" key="2">
    <source>
        <dbReference type="ARBA" id="ARBA00022857"/>
    </source>
</evidence>